<evidence type="ECO:0000256" key="6">
    <source>
        <dbReference type="ARBA" id="ARBA00022553"/>
    </source>
</evidence>
<feature type="domain" description="HAMP" evidence="17">
    <location>
        <begin position="178"/>
        <end position="231"/>
    </location>
</feature>
<comment type="catalytic activity">
    <reaction evidence="1">
        <text>ATP + protein L-histidine = ADP + protein N-phospho-L-histidine.</text>
        <dbReference type="EC" id="2.7.13.3"/>
    </reaction>
</comment>
<keyword evidence="7" id="KW-0808">Transferase</keyword>
<dbReference type="Gene3D" id="3.30.565.10">
    <property type="entry name" value="Histidine kinase-like ATPase, C-terminal domain"/>
    <property type="match status" value="1"/>
</dbReference>
<dbReference type="PRINTS" id="PR00344">
    <property type="entry name" value="BCTRLSENSOR"/>
</dbReference>
<dbReference type="SMART" id="SM00304">
    <property type="entry name" value="HAMP"/>
    <property type="match status" value="1"/>
</dbReference>
<dbReference type="Pfam" id="PF02518">
    <property type="entry name" value="HATPase_c"/>
    <property type="match status" value="1"/>
</dbReference>
<keyword evidence="13" id="KW-0902">Two-component regulatory system</keyword>
<dbReference type="PROSITE" id="PS50885">
    <property type="entry name" value="HAMP"/>
    <property type="match status" value="1"/>
</dbReference>
<comment type="subcellular location">
    <subcellularLocation>
        <location evidence="2">Cell membrane</location>
        <topology evidence="2">Multi-pass membrane protein</topology>
    </subcellularLocation>
</comment>
<accession>A0ABS0T9P5</accession>
<dbReference type="SMART" id="SM00388">
    <property type="entry name" value="HisKA"/>
    <property type="match status" value="1"/>
</dbReference>
<dbReference type="Gene3D" id="6.10.340.10">
    <property type="match status" value="1"/>
</dbReference>
<evidence type="ECO:0000256" key="13">
    <source>
        <dbReference type="ARBA" id="ARBA00023012"/>
    </source>
</evidence>
<evidence type="ECO:0000256" key="3">
    <source>
        <dbReference type="ARBA" id="ARBA00012438"/>
    </source>
</evidence>
<evidence type="ECO:0000259" key="16">
    <source>
        <dbReference type="PROSITE" id="PS50109"/>
    </source>
</evidence>
<dbReference type="PANTHER" id="PTHR45528:SF12">
    <property type="entry name" value="SENSOR HISTIDINE KINASE ARSS"/>
    <property type="match status" value="1"/>
</dbReference>
<keyword evidence="14 15" id="KW-0472">Membrane</keyword>
<keyword evidence="19" id="KW-1185">Reference proteome</keyword>
<dbReference type="InterPro" id="IPR050398">
    <property type="entry name" value="HssS/ArlS-like"/>
</dbReference>
<evidence type="ECO:0000259" key="17">
    <source>
        <dbReference type="PROSITE" id="PS50885"/>
    </source>
</evidence>
<dbReference type="EMBL" id="JABANU010000017">
    <property type="protein sequence ID" value="MBI5975460.1"/>
    <property type="molecule type" value="Genomic_DNA"/>
</dbReference>
<evidence type="ECO:0000256" key="2">
    <source>
        <dbReference type="ARBA" id="ARBA00004651"/>
    </source>
</evidence>
<evidence type="ECO:0000256" key="7">
    <source>
        <dbReference type="ARBA" id="ARBA00022679"/>
    </source>
</evidence>
<dbReference type="CDD" id="cd00075">
    <property type="entry name" value="HATPase"/>
    <property type="match status" value="1"/>
</dbReference>
<keyword evidence="11" id="KW-0067">ATP-binding</keyword>
<dbReference type="InterPro" id="IPR041610">
    <property type="entry name" value="ArlS_N"/>
</dbReference>
<organism evidence="18 19">
    <name type="scientific">Staphylococcus canis</name>
    <dbReference type="NCBI Taxonomy" id="2724942"/>
    <lineage>
        <taxon>Bacteria</taxon>
        <taxon>Bacillati</taxon>
        <taxon>Bacillota</taxon>
        <taxon>Bacilli</taxon>
        <taxon>Bacillales</taxon>
        <taxon>Staphylococcaceae</taxon>
        <taxon>Staphylococcus</taxon>
    </lineage>
</organism>
<dbReference type="SMART" id="SM00387">
    <property type="entry name" value="HATPase_c"/>
    <property type="match status" value="1"/>
</dbReference>
<dbReference type="InterPro" id="IPR036097">
    <property type="entry name" value="HisK_dim/P_sf"/>
</dbReference>
<dbReference type="PANTHER" id="PTHR45528">
    <property type="entry name" value="SENSOR HISTIDINE KINASE CPXA"/>
    <property type="match status" value="1"/>
</dbReference>
<dbReference type="EC" id="2.7.13.3" evidence="3"/>
<evidence type="ECO:0000256" key="10">
    <source>
        <dbReference type="ARBA" id="ARBA00022777"/>
    </source>
</evidence>
<sequence>MKHSTLKKKWTLVTTVITFLIIFIFCLLIIYAISSLLKQNELTKAENSVDDVLNLLDTKPFNNINAIEYNSVTDSYQKVIIFNRNGEQLLENSNTSDIQFSPEFKPYQTRNIKIITKDMHSYIVVFSPADTNYFKGYVVVIHSLDVYDSLLNFMTYLALIFGLIALFATAIISYIFSSQVTKPLNIITDKMTQIRKDGFQEKLQVQTNYEETDALIDTFNSMMGKLENSFNQQRQFVEDASHELRTPLQIIQGHLNLIKRWGKKDPLVLEESLNISLEEMNRITKLVEELLLLTKGDIHLNENITERVDVNLEIKSRINALQKLHKDYHFKFISNENSIYLNINAFHLEQVLLIFIDNAIKYDKKNKKIEIETQLHKNQVSIFITDYGVGIPEEDQSHIFDRFYRVDKSRSRQQGGNGLGLSIAKKIVNHYHGHISVKSKLNEKTTFTLTFNENSNQH</sequence>
<dbReference type="Proteomes" id="UP000751852">
    <property type="component" value="Unassembled WGS sequence"/>
</dbReference>
<dbReference type="SUPFAM" id="SSF55874">
    <property type="entry name" value="ATPase domain of HSP90 chaperone/DNA topoisomerase II/histidine kinase"/>
    <property type="match status" value="1"/>
</dbReference>
<evidence type="ECO:0000256" key="1">
    <source>
        <dbReference type="ARBA" id="ARBA00000085"/>
    </source>
</evidence>
<dbReference type="CDD" id="cd00082">
    <property type="entry name" value="HisKA"/>
    <property type="match status" value="1"/>
</dbReference>
<dbReference type="InterPro" id="IPR004358">
    <property type="entry name" value="Sig_transdc_His_kin-like_C"/>
</dbReference>
<reference evidence="18 19" key="1">
    <citation type="submission" date="2020-04" db="EMBL/GenBank/DDBJ databases">
        <title>Staphylococcus species from domestic dog.</title>
        <authorList>
            <person name="Paterson G.K."/>
        </authorList>
    </citation>
    <scope>NUCLEOTIDE SEQUENCE [LARGE SCALE GENOMIC DNA]</scope>
    <source>
        <strain evidence="18 19">H16/1A</strain>
    </source>
</reference>
<evidence type="ECO:0000313" key="19">
    <source>
        <dbReference type="Proteomes" id="UP000751852"/>
    </source>
</evidence>
<dbReference type="InterPro" id="IPR003661">
    <property type="entry name" value="HisK_dim/P_dom"/>
</dbReference>
<name>A0ABS0T9P5_9STAP</name>
<dbReference type="GO" id="GO:0016301">
    <property type="term" value="F:kinase activity"/>
    <property type="evidence" value="ECO:0007669"/>
    <property type="project" value="UniProtKB-KW"/>
</dbReference>
<protein>
    <recommendedName>
        <fullName evidence="4">Signal transduction histidine-protein kinase ArlS</fullName>
        <ecNumber evidence="3">2.7.13.3</ecNumber>
    </recommendedName>
</protein>
<dbReference type="InterPro" id="IPR003660">
    <property type="entry name" value="HAMP_dom"/>
</dbReference>
<proteinExistence type="predicted"/>
<dbReference type="Pfam" id="PF18719">
    <property type="entry name" value="ArlS_N"/>
    <property type="match status" value="1"/>
</dbReference>
<dbReference type="Pfam" id="PF00512">
    <property type="entry name" value="HisKA"/>
    <property type="match status" value="1"/>
</dbReference>
<dbReference type="RefSeq" id="WP_198618237.1">
    <property type="nucleotide sequence ID" value="NZ_JABANU010000017.1"/>
</dbReference>
<comment type="caution">
    <text evidence="18">The sequence shown here is derived from an EMBL/GenBank/DDBJ whole genome shotgun (WGS) entry which is preliminary data.</text>
</comment>
<keyword evidence="12 15" id="KW-1133">Transmembrane helix</keyword>
<feature type="domain" description="Histidine kinase" evidence="16">
    <location>
        <begin position="239"/>
        <end position="455"/>
    </location>
</feature>
<evidence type="ECO:0000256" key="5">
    <source>
        <dbReference type="ARBA" id="ARBA00022475"/>
    </source>
</evidence>
<dbReference type="InterPro" id="IPR005467">
    <property type="entry name" value="His_kinase_dom"/>
</dbReference>
<keyword evidence="10 18" id="KW-0418">Kinase</keyword>
<evidence type="ECO:0000256" key="14">
    <source>
        <dbReference type="ARBA" id="ARBA00023136"/>
    </source>
</evidence>
<dbReference type="InterPro" id="IPR003594">
    <property type="entry name" value="HATPase_dom"/>
</dbReference>
<evidence type="ECO:0000313" key="18">
    <source>
        <dbReference type="EMBL" id="MBI5975460.1"/>
    </source>
</evidence>
<dbReference type="SUPFAM" id="SSF158472">
    <property type="entry name" value="HAMP domain-like"/>
    <property type="match status" value="1"/>
</dbReference>
<keyword evidence="5" id="KW-1003">Cell membrane</keyword>
<keyword evidence="9" id="KW-0547">Nucleotide-binding</keyword>
<evidence type="ECO:0000256" key="12">
    <source>
        <dbReference type="ARBA" id="ARBA00022989"/>
    </source>
</evidence>
<feature type="transmembrane region" description="Helical" evidence="15">
    <location>
        <begin position="153"/>
        <end position="176"/>
    </location>
</feature>
<dbReference type="InterPro" id="IPR036890">
    <property type="entry name" value="HATPase_C_sf"/>
</dbReference>
<dbReference type="Gene3D" id="1.10.287.130">
    <property type="match status" value="1"/>
</dbReference>
<dbReference type="PROSITE" id="PS50109">
    <property type="entry name" value="HIS_KIN"/>
    <property type="match status" value="1"/>
</dbReference>
<feature type="transmembrane region" description="Helical" evidence="15">
    <location>
        <begin position="12"/>
        <end position="33"/>
    </location>
</feature>
<evidence type="ECO:0000256" key="11">
    <source>
        <dbReference type="ARBA" id="ARBA00022840"/>
    </source>
</evidence>
<gene>
    <name evidence="18" type="ORF">HHH54_07555</name>
</gene>
<evidence type="ECO:0000256" key="15">
    <source>
        <dbReference type="SAM" id="Phobius"/>
    </source>
</evidence>
<dbReference type="SUPFAM" id="SSF47384">
    <property type="entry name" value="Homodimeric domain of signal transducing histidine kinase"/>
    <property type="match status" value="1"/>
</dbReference>
<evidence type="ECO:0000256" key="9">
    <source>
        <dbReference type="ARBA" id="ARBA00022741"/>
    </source>
</evidence>
<evidence type="ECO:0000256" key="8">
    <source>
        <dbReference type="ARBA" id="ARBA00022692"/>
    </source>
</evidence>
<keyword evidence="6" id="KW-0597">Phosphoprotein</keyword>
<keyword evidence="8 15" id="KW-0812">Transmembrane</keyword>
<evidence type="ECO:0000256" key="4">
    <source>
        <dbReference type="ARBA" id="ARBA00015735"/>
    </source>
</evidence>